<evidence type="ECO:0000256" key="2">
    <source>
        <dbReference type="ARBA" id="ARBA00006275"/>
    </source>
</evidence>
<sequence>MCIFAAMLVPSFNACTDYLNVEYMLNDQRDLQDVFESMDYSKQWLAGVYSHLRNDNWDVTIKEQNANQFNFISDDMYYTDREKENDKIFGQLASYRIYRGGQYTEQFLQNQWKECYIGIRDASTYIHNIDQLVNGDNIREGMNAEQLLEHIQVTKAEARFLRAYYYWQLLRKYGPIPILPDEGVNFTDSYEELSIPRSRYDVCVDYITSELALAARDLPQREERSNLEIAKATKGAALAARAKVYLFGASPQYNGNTGAYARQLKNYDESPLIDPEKKNIRWAQAAAAAKEVIELGDYKLYTVPKRLTSTSNMKDAQGSALGFDYYRNPKTIEPGGTIVSDGSNGWKIESKNIEGYSNANFPEGWADIDPCESYRQLFDGSLTAYSNPELIFTRGYGDAIDNLSLHQIPNSLGGWNCHGLTLKMYDAYYMADGDDFYRYQKRTDPEGRLYYYSDPTADVPEYAKGYTQAINLRLWNSYVAHASMDNVNGWYPLPPGVSMQNANREPRFYASVAYNGSIWENESSAESAKSRYKQIFIYRGANGGDGKNATGFYYWTGIGIRKYYNPKDEGRSGVRIRKAEPAIRYAEVLLTYAEAINELEGSYNIPAYDGSGMITVSREQTEISRGLRPVRVRAGLTDFTDDYYDNKEEMRLRIKREWQIEFMGEAHRYYDLRRWGDAEREEAMPVWGFNMDMTGPLTYNTTEYLQRDWWHTPHEISLVPAIFAEKMYLWPISQDELRKNRKMTQNPGWKTFEE</sequence>
<dbReference type="AlphaFoldDB" id="A0A5M8P3G1"/>
<keyword evidence="4" id="KW-0472">Membrane</keyword>
<evidence type="ECO:0000256" key="5">
    <source>
        <dbReference type="ARBA" id="ARBA00023237"/>
    </source>
</evidence>
<dbReference type="GO" id="GO:0009279">
    <property type="term" value="C:cell outer membrane"/>
    <property type="evidence" value="ECO:0007669"/>
    <property type="project" value="UniProtKB-SubCell"/>
</dbReference>
<dbReference type="Pfam" id="PF14322">
    <property type="entry name" value="SusD-like_3"/>
    <property type="match status" value="1"/>
</dbReference>
<evidence type="ECO:0000313" key="9">
    <source>
        <dbReference type="Proteomes" id="UP000324575"/>
    </source>
</evidence>
<dbReference type="InterPro" id="IPR011990">
    <property type="entry name" value="TPR-like_helical_dom_sf"/>
</dbReference>
<evidence type="ECO:0000256" key="1">
    <source>
        <dbReference type="ARBA" id="ARBA00004442"/>
    </source>
</evidence>
<dbReference type="EMBL" id="SNRX01000004">
    <property type="protein sequence ID" value="KAA6303015.1"/>
    <property type="molecule type" value="Genomic_DNA"/>
</dbReference>
<feature type="domain" description="SusD-like N-terminal" evidence="7">
    <location>
        <begin position="35"/>
        <end position="246"/>
    </location>
</feature>
<protein>
    <submittedName>
        <fullName evidence="8">RagB/SusD family nutrient uptake outer membrane protein</fullName>
    </submittedName>
</protein>
<reference evidence="8 9" key="1">
    <citation type="submission" date="2019-03" db="EMBL/GenBank/DDBJ databases">
        <title>Single cell metagenomics reveals metabolic interactions within the superorganism composed of flagellate Streblomastix strix and complex community of Bacteroidetes bacteria on its surface.</title>
        <authorList>
            <person name="Treitli S.C."/>
            <person name="Kolisko M."/>
            <person name="Husnik F."/>
            <person name="Keeling P."/>
            <person name="Hampl V."/>
        </authorList>
    </citation>
    <scope>NUCLEOTIDE SEQUENCE [LARGE SCALE GENOMIC DNA]</scope>
    <source>
        <strain evidence="8">St1</strain>
    </source>
</reference>
<dbReference type="InterPro" id="IPR012944">
    <property type="entry name" value="SusD_RagB_dom"/>
</dbReference>
<comment type="similarity">
    <text evidence="2">Belongs to the SusD family.</text>
</comment>
<keyword evidence="3" id="KW-0732">Signal</keyword>
<dbReference type="Pfam" id="PF07980">
    <property type="entry name" value="SusD_RagB"/>
    <property type="match status" value="1"/>
</dbReference>
<organism evidence="8 9">
    <name type="scientific">Candidatus Ordinivivax streblomastigis</name>
    <dbReference type="NCBI Taxonomy" id="2540710"/>
    <lineage>
        <taxon>Bacteria</taxon>
        <taxon>Pseudomonadati</taxon>
        <taxon>Bacteroidota</taxon>
        <taxon>Bacteroidia</taxon>
        <taxon>Bacteroidales</taxon>
        <taxon>Candidatus Ordinivivax</taxon>
    </lineage>
</organism>
<feature type="domain" description="RagB/SusD" evidence="6">
    <location>
        <begin position="409"/>
        <end position="749"/>
    </location>
</feature>
<dbReference type="Proteomes" id="UP000324575">
    <property type="component" value="Unassembled WGS sequence"/>
</dbReference>
<evidence type="ECO:0000259" key="7">
    <source>
        <dbReference type="Pfam" id="PF14322"/>
    </source>
</evidence>
<dbReference type="InterPro" id="IPR033985">
    <property type="entry name" value="SusD-like_N"/>
</dbReference>
<keyword evidence="5" id="KW-0998">Cell outer membrane</keyword>
<comment type="subcellular location">
    <subcellularLocation>
        <location evidence="1">Cell outer membrane</location>
    </subcellularLocation>
</comment>
<accession>A0A5M8P3G1</accession>
<evidence type="ECO:0000259" key="6">
    <source>
        <dbReference type="Pfam" id="PF07980"/>
    </source>
</evidence>
<evidence type="ECO:0000256" key="4">
    <source>
        <dbReference type="ARBA" id="ARBA00023136"/>
    </source>
</evidence>
<comment type="caution">
    <text evidence="8">The sequence shown here is derived from an EMBL/GenBank/DDBJ whole genome shotgun (WGS) entry which is preliminary data.</text>
</comment>
<dbReference type="SUPFAM" id="SSF48452">
    <property type="entry name" value="TPR-like"/>
    <property type="match status" value="1"/>
</dbReference>
<gene>
    <name evidence="8" type="ORF">EZS26_000910</name>
</gene>
<evidence type="ECO:0000256" key="3">
    <source>
        <dbReference type="ARBA" id="ARBA00022729"/>
    </source>
</evidence>
<proteinExistence type="inferred from homology"/>
<name>A0A5M8P3G1_9BACT</name>
<dbReference type="Gene3D" id="1.25.40.390">
    <property type="match status" value="1"/>
</dbReference>
<evidence type="ECO:0000313" key="8">
    <source>
        <dbReference type="EMBL" id="KAA6303015.1"/>
    </source>
</evidence>